<gene>
    <name evidence="1" type="ORF">SAMN05216476_2428</name>
</gene>
<evidence type="ECO:0000313" key="1">
    <source>
        <dbReference type="EMBL" id="SDU47787.1"/>
    </source>
</evidence>
<proteinExistence type="predicted"/>
<organism evidence="1 2">
    <name type="scientific">Pseudomonas mediterranea</name>
    <dbReference type="NCBI Taxonomy" id="183795"/>
    <lineage>
        <taxon>Bacteria</taxon>
        <taxon>Pseudomonadati</taxon>
        <taxon>Pseudomonadota</taxon>
        <taxon>Gammaproteobacteria</taxon>
        <taxon>Pseudomonadales</taxon>
        <taxon>Pseudomonadaceae</taxon>
        <taxon>Pseudomonas</taxon>
    </lineage>
</organism>
<dbReference type="Proteomes" id="UP000183772">
    <property type="component" value="Chromosome I"/>
</dbReference>
<reference evidence="1 2" key="1">
    <citation type="submission" date="2016-10" db="EMBL/GenBank/DDBJ databases">
        <authorList>
            <person name="Varghese N."/>
            <person name="Submissions S."/>
        </authorList>
    </citation>
    <scope>NUCLEOTIDE SEQUENCE [LARGE SCALE GENOMIC DNA]</scope>
    <source>
        <strain evidence="1 2">DSM 16733</strain>
    </source>
</reference>
<dbReference type="EMBL" id="LT629790">
    <property type="protein sequence ID" value="SDU47787.1"/>
    <property type="molecule type" value="Genomic_DNA"/>
</dbReference>
<dbReference type="AlphaFoldDB" id="A0AAX2DB37"/>
<keyword evidence="2" id="KW-1185">Reference proteome</keyword>
<protein>
    <submittedName>
        <fullName evidence="1">Uncharacterized protein</fullName>
    </submittedName>
</protein>
<accession>A0AAX2DB37</accession>
<evidence type="ECO:0000313" key="2">
    <source>
        <dbReference type="Proteomes" id="UP000183772"/>
    </source>
</evidence>
<name>A0AAX2DB37_9PSED</name>
<sequence length="35" mass="4060">METSKGILITLTEKTGLTYRAVEIDFVTPYGWLRR</sequence>